<comment type="caution">
    <text evidence="2">The sequence shown here is derived from an EMBL/GenBank/DDBJ whole genome shotgun (WGS) entry which is preliminary data.</text>
</comment>
<evidence type="ECO:0000313" key="3">
    <source>
        <dbReference type="Proteomes" id="UP001154282"/>
    </source>
</evidence>
<evidence type="ECO:0000256" key="1">
    <source>
        <dbReference type="SAM" id="Phobius"/>
    </source>
</evidence>
<dbReference type="PANTHER" id="PTHR33133">
    <property type="entry name" value="OS08G0107100 PROTEIN-RELATED"/>
    <property type="match status" value="1"/>
</dbReference>
<dbReference type="AlphaFoldDB" id="A0AAV0NVX9"/>
<keyword evidence="1" id="KW-0812">Transmembrane</keyword>
<evidence type="ECO:0000313" key="2">
    <source>
        <dbReference type="EMBL" id="CAI0462973.1"/>
    </source>
</evidence>
<accession>A0AAV0NVX9</accession>
<dbReference type="EMBL" id="CAMGYJ010000008">
    <property type="protein sequence ID" value="CAI0462973.1"/>
    <property type="molecule type" value="Genomic_DNA"/>
</dbReference>
<name>A0AAV0NVX9_9ROSI</name>
<feature type="transmembrane region" description="Helical" evidence="1">
    <location>
        <begin position="260"/>
        <end position="280"/>
    </location>
</feature>
<feature type="transmembrane region" description="Helical" evidence="1">
    <location>
        <begin position="31"/>
        <end position="52"/>
    </location>
</feature>
<feature type="transmembrane region" description="Helical" evidence="1">
    <location>
        <begin position="300"/>
        <end position="322"/>
    </location>
</feature>
<dbReference type="Proteomes" id="UP001154282">
    <property type="component" value="Unassembled WGS sequence"/>
</dbReference>
<keyword evidence="1" id="KW-1133">Transmembrane helix</keyword>
<dbReference type="PANTHER" id="PTHR33133:SF7">
    <property type="entry name" value="F26K24.10 PROTEIN-RELATED"/>
    <property type="match status" value="1"/>
</dbReference>
<protein>
    <submittedName>
        <fullName evidence="2">Uncharacterized protein</fullName>
    </submittedName>
</protein>
<feature type="transmembrane region" description="Helical" evidence="1">
    <location>
        <begin position="114"/>
        <end position="140"/>
    </location>
</feature>
<feature type="transmembrane region" description="Helical" evidence="1">
    <location>
        <begin position="161"/>
        <end position="190"/>
    </location>
</feature>
<organism evidence="2 3">
    <name type="scientific">Linum tenue</name>
    <dbReference type="NCBI Taxonomy" id="586396"/>
    <lineage>
        <taxon>Eukaryota</taxon>
        <taxon>Viridiplantae</taxon>
        <taxon>Streptophyta</taxon>
        <taxon>Embryophyta</taxon>
        <taxon>Tracheophyta</taxon>
        <taxon>Spermatophyta</taxon>
        <taxon>Magnoliopsida</taxon>
        <taxon>eudicotyledons</taxon>
        <taxon>Gunneridae</taxon>
        <taxon>Pentapetalae</taxon>
        <taxon>rosids</taxon>
        <taxon>fabids</taxon>
        <taxon>Malpighiales</taxon>
        <taxon>Linaceae</taxon>
        <taxon>Linum</taxon>
    </lineage>
</organism>
<sequence>MSTQPPPPLPLDFSAVLSESKRIINAHSRHFLALSVLFLLPLSFSVTVFSTIHNLLLHHHSGHRPKSLLSRPPPLLPSLAQLNSQSSDQFNFPRRHHHHHHHDDDDLQLPIETLALVACFALFFFVFTILAIGSISYSVLHGFYGRPVKFVSAIKSGLTSFFRLFITHIVVELLLSLVALLFLCSFYFVIKGLDLVCLEIDTDSPYFLALAVVYSVVLLAVLLYFKVNWSISSVIVVAESSWGVPALRRSGYLVKGMRRAVLYFFLSFGLISGILTWTSSIATAKLGGDALGGSQGWNSWFFVAQIVVTSALLTLILLYFFAAQTVLYMYCKAVRGELASEIAQEFAREYVCLPFDDEKVPHLVSVVYT</sequence>
<reference evidence="2" key="1">
    <citation type="submission" date="2022-08" db="EMBL/GenBank/DDBJ databases">
        <authorList>
            <person name="Gutierrez-Valencia J."/>
        </authorList>
    </citation>
    <scope>NUCLEOTIDE SEQUENCE</scope>
</reference>
<keyword evidence="1" id="KW-0472">Membrane</keyword>
<keyword evidence="3" id="KW-1185">Reference proteome</keyword>
<gene>
    <name evidence="2" type="ORF">LITE_LOCUS35579</name>
</gene>
<feature type="transmembrane region" description="Helical" evidence="1">
    <location>
        <begin position="206"/>
        <end position="225"/>
    </location>
</feature>
<proteinExistence type="predicted"/>